<feature type="compositionally biased region" description="Basic and acidic residues" evidence="2">
    <location>
        <begin position="367"/>
        <end position="389"/>
    </location>
</feature>
<feature type="compositionally biased region" description="Polar residues" evidence="2">
    <location>
        <begin position="353"/>
        <end position="365"/>
    </location>
</feature>
<dbReference type="SUPFAM" id="SSF54160">
    <property type="entry name" value="Chromo domain-like"/>
    <property type="match status" value="1"/>
</dbReference>
<evidence type="ECO:0000313" key="5">
    <source>
        <dbReference type="Proteomes" id="UP000800092"/>
    </source>
</evidence>
<dbReference type="InterPro" id="IPR016197">
    <property type="entry name" value="Chromo-like_dom_sf"/>
</dbReference>
<evidence type="ECO:0000259" key="3">
    <source>
        <dbReference type="PROSITE" id="PS50013"/>
    </source>
</evidence>
<evidence type="ECO:0000256" key="2">
    <source>
        <dbReference type="SAM" id="MobiDB-lite"/>
    </source>
</evidence>
<organism evidence="4 5">
    <name type="scientific">Viridothelium virens</name>
    <name type="common">Speckled blister lichen</name>
    <name type="synonym">Trypethelium virens</name>
    <dbReference type="NCBI Taxonomy" id="1048519"/>
    <lineage>
        <taxon>Eukaryota</taxon>
        <taxon>Fungi</taxon>
        <taxon>Dikarya</taxon>
        <taxon>Ascomycota</taxon>
        <taxon>Pezizomycotina</taxon>
        <taxon>Dothideomycetes</taxon>
        <taxon>Dothideomycetes incertae sedis</taxon>
        <taxon>Trypetheliales</taxon>
        <taxon>Trypetheliaceae</taxon>
        <taxon>Viridothelium</taxon>
    </lineage>
</organism>
<dbReference type="PROSITE" id="PS50013">
    <property type="entry name" value="CHROMO_2"/>
    <property type="match status" value="1"/>
</dbReference>
<feature type="compositionally biased region" description="Basic and acidic residues" evidence="2">
    <location>
        <begin position="471"/>
        <end position="488"/>
    </location>
</feature>
<sequence>MQLRDQKPPFGRCQWLSTCVLVSHNHTGQSHGGDSHGFTHFLSIYIYIYISRWSAISHLYKVRHFNHLVHHLTPNLPTKAFIGTSTNVVVTISTTMAEQSEMQATAATLRLECCYRRANHSLEVLRCRTLENTPEHHCCRDCEFIFVPRLYSSPSVQEVYESGALMPLCSEHADFWKNSMEYGETWCTCTAFTEEMVCPEHRWADLERVATLKRQDIMRRAGSPFFDEVPVNATLPCWCGKLAASTDEVRECAGCQKPARFPFQLYQRPWRAPFRRGAVRRTNYEVGRAPVAVPTTIGGLEPCVGLIFGYCRGGTQAPTAETNDEAWTVGSPRYADEAQFGETADSLSAVGPASSTEGDLGQCSSRIAEHRPVFARERSEAQEQAESDHSTASGTSQENHQPPSRRLLDRRTSERTSTQQRQTAPSLSGPATPRKTVSKHQREAEVQSENDKLQRKRRKDSPITRQSIKQAKPDDATREGETAHDISSQKKKTARAKDGSCYLVEEILDSRRYERGKYEFFVKWLGEPADRDDDQNWLSWERIGHAEDFLADFRHAHPDRAMPPTFRPPKGWNSLPAGQPRAWLDHRKPQYFEHNEDWSEEG</sequence>
<dbReference type="InterPro" id="IPR000953">
    <property type="entry name" value="Chromo/chromo_shadow_dom"/>
</dbReference>
<evidence type="ECO:0000313" key="4">
    <source>
        <dbReference type="EMBL" id="KAF2233699.1"/>
    </source>
</evidence>
<reference evidence="4" key="1">
    <citation type="journal article" date="2020" name="Stud. Mycol.">
        <title>101 Dothideomycetes genomes: a test case for predicting lifestyles and emergence of pathogens.</title>
        <authorList>
            <person name="Haridas S."/>
            <person name="Albert R."/>
            <person name="Binder M."/>
            <person name="Bloem J."/>
            <person name="Labutti K."/>
            <person name="Salamov A."/>
            <person name="Andreopoulos B."/>
            <person name="Baker S."/>
            <person name="Barry K."/>
            <person name="Bills G."/>
            <person name="Bluhm B."/>
            <person name="Cannon C."/>
            <person name="Castanera R."/>
            <person name="Culley D."/>
            <person name="Daum C."/>
            <person name="Ezra D."/>
            <person name="Gonzalez J."/>
            <person name="Henrissat B."/>
            <person name="Kuo A."/>
            <person name="Liang C."/>
            <person name="Lipzen A."/>
            <person name="Lutzoni F."/>
            <person name="Magnuson J."/>
            <person name="Mondo S."/>
            <person name="Nolan M."/>
            <person name="Ohm R."/>
            <person name="Pangilinan J."/>
            <person name="Park H.-J."/>
            <person name="Ramirez L."/>
            <person name="Alfaro M."/>
            <person name="Sun H."/>
            <person name="Tritt A."/>
            <person name="Yoshinaga Y."/>
            <person name="Zwiers L.-H."/>
            <person name="Turgeon B."/>
            <person name="Goodwin S."/>
            <person name="Spatafora J."/>
            <person name="Crous P."/>
            <person name="Grigoriev I."/>
        </authorList>
    </citation>
    <scope>NUCLEOTIDE SEQUENCE</scope>
    <source>
        <strain evidence="4">Tuck. ex Michener</strain>
    </source>
</reference>
<name>A0A6A6H743_VIRVR</name>
<accession>A0A6A6H743</accession>
<evidence type="ECO:0000256" key="1">
    <source>
        <dbReference type="ARBA" id="ARBA00011353"/>
    </source>
</evidence>
<dbReference type="OrthoDB" id="4364638at2759"/>
<feature type="compositionally biased region" description="Basic and acidic residues" evidence="2">
    <location>
        <begin position="440"/>
        <end position="453"/>
    </location>
</feature>
<keyword evidence="5" id="KW-1185">Reference proteome</keyword>
<comment type="subunit">
    <text evidence="1">Component of the NuA4 histone acetyltransferase complex.</text>
</comment>
<dbReference type="Proteomes" id="UP000800092">
    <property type="component" value="Unassembled WGS sequence"/>
</dbReference>
<feature type="region of interest" description="Disordered" evidence="2">
    <location>
        <begin position="344"/>
        <end position="498"/>
    </location>
</feature>
<gene>
    <name evidence="4" type="ORF">EV356DRAFT_193682</name>
</gene>
<feature type="domain" description="Chromo" evidence="3">
    <location>
        <begin position="502"/>
        <end position="565"/>
    </location>
</feature>
<dbReference type="EMBL" id="ML991804">
    <property type="protein sequence ID" value="KAF2233699.1"/>
    <property type="molecule type" value="Genomic_DNA"/>
</dbReference>
<protein>
    <recommendedName>
        <fullName evidence="3">Chromo domain-containing protein</fullName>
    </recommendedName>
</protein>
<feature type="compositionally biased region" description="Polar residues" evidence="2">
    <location>
        <begin position="390"/>
        <end position="402"/>
    </location>
</feature>
<proteinExistence type="predicted"/>
<dbReference type="CDD" id="cd00024">
    <property type="entry name" value="CD_CSD"/>
    <property type="match status" value="1"/>
</dbReference>
<feature type="region of interest" description="Disordered" evidence="2">
    <location>
        <begin position="560"/>
        <end position="581"/>
    </location>
</feature>
<dbReference type="GO" id="GO:0006338">
    <property type="term" value="P:chromatin remodeling"/>
    <property type="evidence" value="ECO:0007669"/>
    <property type="project" value="UniProtKB-ARBA"/>
</dbReference>
<dbReference type="AlphaFoldDB" id="A0A6A6H743"/>
<dbReference type="Gene3D" id="2.40.50.40">
    <property type="match status" value="1"/>
</dbReference>